<gene>
    <name evidence="1" type="ORF">M0811_04535</name>
</gene>
<dbReference type="Proteomes" id="UP001149090">
    <property type="component" value="Unassembled WGS sequence"/>
</dbReference>
<evidence type="ECO:0000313" key="2">
    <source>
        <dbReference type="Proteomes" id="UP001149090"/>
    </source>
</evidence>
<protein>
    <submittedName>
        <fullName evidence="1">Protein aardvark</fullName>
    </submittedName>
</protein>
<evidence type="ECO:0000313" key="1">
    <source>
        <dbReference type="EMBL" id="KAJ5078812.1"/>
    </source>
</evidence>
<sequence length="145" mass="17204">MENKEKEIEKEIEEYLKSFQKEKEKEISIQKLFKIIKQFPLNETIQQISFMIFKEKLDKFLKINDLENLKEQIIQIENEIETIITIMNIFPNNEVIQFIGCEILGILSVENERIETIIKSMNNFPNNQDIQFIGCASLANISFRK</sequence>
<proteinExistence type="predicted"/>
<dbReference type="AlphaFoldDB" id="A0A9Q0LTN2"/>
<reference evidence="1" key="1">
    <citation type="submission" date="2022-10" db="EMBL/GenBank/DDBJ databases">
        <title>Novel sulphate-reducing endosymbionts in the free-living metamonad Anaeramoeba.</title>
        <authorList>
            <person name="Jerlstrom-Hultqvist J."/>
            <person name="Cepicka I."/>
            <person name="Gallot-Lavallee L."/>
            <person name="Salas-Leiva D."/>
            <person name="Curtis B.A."/>
            <person name="Zahonova K."/>
            <person name="Pipaliya S."/>
            <person name="Dacks J."/>
            <person name="Roger A.J."/>
        </authorList>
    </citation>
    <scope>NUCLEOTIDE SEQUENCE</scope>
    <source>
        <strain evidence="1">BMAN</strain>
    </source>
</reference>
<accession>A0A9Q0LTN2</accession>
<name>A0A9Q0LTN2_ANAIG</name>
<organism evidence="1 2">
    <name type="scientific">Anaeramoeba ignava</name>
    <name type="common">Anaerobic marine amoeba</name>
    <dbReference type="NCBI Taxonomy" id="1746090"/>
    <lineage>
        <taxon>Eukaryota</taxon>
        <taxon>Metamonada</taxon>
        <taxon>Anaeramoebidae</taxon>
        <taxon>Anaeramoeba</taxon>
    </lineage>
</organism>
<dbReference type="EMBL" id="JAPDFW010000044">
    <property type="protein sequence ID" value="KAJ5078812.1"/>
    <property type="molecule type" value="Genomic_DNA"/>
</dbReference>
<comment type="caution">
    <text evidence="1">The sequence shown here is derived from an EMBL/GenBank/DDBJ whole genome shotgun (WGS) entry which is preliminary data.</text>
</comment>
<keyword evidence="2" id="KW-1185">Reference proteome</keyword>